<proteinExistence type="predicted"/>
<dbReference type="OrthoDB" id="3237545at2"/>
<reference evidence="1 2" key="1">
    <citation type="submission" date="2019-07" db="EMBL/GenBank/DDBJ databases">
        <title>Rhodococcus cavernicolus sp. nov., isolated from a cave.</title>
        <authorList>
            <person name="Lee S.D."/>
        </authorList>
    </citation>
    <scope>NUCLEOTIDE SEQUENCE [LARGE SCALE GENOMIC DNA]</scope>
    <source>
        <strain evidence="1 2">C1-24</strain>
    </source>
</reference>
<dbReference type="Proteomes" id="UP000322244">
    <property type="component" value="Unassembled WGS sequence"/>
</dbReference>
<evidence type="ECO:0008006" key="3">
    <source>
        <dbReference type="Google" id="ProtNLM"/>
    </source>
</evidence>
<keyword evidence="2" id="KW-1185">Reference proteome</keyword>
<organism evidence="1 2">
    <name type="scientific">Antrihabitans cavernicola</name>
    <dbReference type="NCBI Taxonomy" id="2495913"/>
    <lineage>
        <taxon>Bacteria</taxon>
        <taxon>Bacillati</taxon>
        <taxon>Actinomycetota</taxon>
        <taxon>Actinomycetes</taxon>
        <taxon>Mycobacteriales</taxon>
        <taxon>Nocardiaceae</taxon>
        <taxon>Antrihabitans</taxon>
    </lineage>
</organism>
<dbReference type="SUPFAM" id="SSF52540">
    <property type="entry name" value="P-loop containing nucleoside triphosphate hydrolases"/>
    <property type="match status" value="1"/>
</dbReference>
<comment type="caution">
    <text evidence="1">The sequence shown here is derived from an EMBL/GenBank/DDBJ whole genome shotgun (WGS) entry which is preliminary data.</text>
</comment>
<gene>
    <name evidence="1" type="ORF">FOY51_06505</name>
</gene>
<dbReference type="AlphaFoldDB" id="A0A5A7SFH2"/>
<name>A0A5A7SFH2_9NOCA</name>
<evidence type="ECO:0000313" key="2">
    <source>
        <dbReference type="Proteomes" id="UP000322244"/>
    </source>
</evidence>
<dbReference type="RefSeq" id="WP_149429350.1">
    <property type="nucleotide sequence ID" value="NZ_VLNY01000002.1"/>
</dbReference>
<dbReference type="Gene3D" id="3.40.50.300">
    <property type="entry name" value="P-loop containing nucleotide triphosphate hydrolases"/>
    <property type="match status" value="1"/>
</dbReference>
<sequence length="162" mass="17186">MTLVVAVDGPSGSGKTTFAAELAAALDGDVVVLHMDDLYAGWDGLVDGVAVLASDVLEPVAAGERASYRPWDWESGVRGSAVVVPAVSVLMVEGVGSSALPAGKFADYVVWLEAGSEVRYQRAIARDGETFAAQWDRWAEQERALFDADDTRARADLIVLTD</sequence>
<dbReference type="EMBL" id="VLNY01000002">
    <property type="protein sequence ID" value="KAA0024189.1"/>
    <property type="molecule type" value="Genomic_DNA"/>
</dbReference>
<protein>
    <recommendedName>
        <fullName evidence="3">(d)CMP kinase</fullName>
    </recommendedName>
</protein>
<dbReference type="InterPro" id="IPR027417">
    <property type="entry name" value="P-loop_NTPase"/>
</dbReference>
<evidence type="ECO:0000313" key="1">
    <source>
        <dbReference type="EMBL" id="KAA0024189.1"/>
    </source>
</evidence>
<accession>A0A5A7SFH2</accession>